<proteinExistence type="predicted"/>
<protein>
    <submittedName>
        <fullName evidence="2">Uncharacterized protein</fullName>
    </submittedName>
</protein>
<name>A0A5B7GIS9_PORTR</name>
<keyword evidence="1" id="KW-0472">Membrane</keyword>
<evidence type="ECO:0000256" key="1">
    <source>
        <dbReference type="SAM" id="Phobius"/>
    </source>
</evidence>
<dbReference type="EMBL" id="VSRR010014688">
    <property type="protein sequence ID" value="MPC57315.1"/>
    <property type="molecule type" value="Genomic_DNA"/>
</dbReference>
<feature type="transmembrane region" description="Helical" evidence="1">
    <location>
        <begin position="12"/>
        <end position="32"/>
    </location>
</feature>
<dbReference type="AlphaFoldDB" id="A0A5B7GIS9"/>
<evidence type="ECO:0000313" key="3">
    <source>
        <dbReference type="Proteomes" id="UP000324222"/>
    </source>
</evidence>
<keyword evidence="1" id="KW-1133">Transmembrane helix</keyword>
<dbReference type="Proteomes" id="UP000324222">
    <property type="component" value="Unassembled WGS sequence"/>
</dbReference>
<organism evidence="2 3">
    <name type="scientific">Portunus trituberculatus</name>
    <name type="common">Swimming crab</name>
    <name type="synonym">Neptunus trituberculatus</name>
    <dbReference type="NCBI Taxonomy" id="210409"/>
    <lineage>
        <taxon>Eukaryota</taxon>
        <taxon>Metazoa</taxon>
        <taxon>Ecdysozoa</taxon>
        <taxon>Arthropoda</taxon>
        <taxon>Crustacea</taxon>
        <taxon>Multicrustacea</taxon>
        <taxon>Malacostraca</taxon>
        <taxon>Eumalacostraca</taxon>
        <taxon>Eucarida</taxon>
        <taxon>Decapoda</taxon>
        <taxon>Pleocyemata</taxon>
        <taxon>Brachyura</taxon>
        <taxon>Eubrachyura</taxon>
        <taxon>Portunoidea</taxon>
        <taxon>Portunidae</taxon>
        <taxon>Portuninae</taxon>
        <taxon>Portunus</taxon>
    </lineage>
</organism>
<keyword evidence="1" id="KW-0812">Transmembrane</keyword>
<keyword evidence="3" id="KW-1185">Reference proteome</keyword>
<reference evidence="2 3" key="1">
    <citation type="submission" date="2019-05" db="EMBL/GenBank/DDBJ databases">
        <title>Another draft genome of Portunus trituberculatus and its Hox gene families provides insights of decapod evolution.</title>
        <authorList>
            <person name="Jeong J.-H."/>
            <person name="Song I."/>
            <person name="Kim S."/>
            <person name="Choi T."/>
            <person name="Kim D."/>
            <person name="Ryu S."/>
            <person name="Kim W."/>
        </authorList>
    </citation>
    <scope>NUCLEOTIDE SEQUENCE [LARGE SCALE GENOMIC DNA]</scope>
    <source>
        <tissue evidence="2">Muscle</tissue>
    </source>
</reference>
<gene>
    <name evidence="2" type="ORF">E2C01_051293</name>
</gene>
<accession>A0A5B7GIS9</accession>
<evidence type="ECO:0000313" key="2">
    <source>
        <dbReference type="EMBL" id="MPC57315.1"/>
    </source>
</evidence>
<sequence>MFFISPCISFRWHICNLFFLFFISFVLIVIPITSTLSSPYCTTSTDILSRTIISTPPPPLSFLSLLHLLYPSSLKLTWICSLSFVSTMHITSSFFSFK</sequence>
<comment type="caution">
    <text evidence="2">The sequence shown here is derived from an EMBL/GenBank/DDBJ whole genome shotgun (WGS) entry which is preliminary data.</text>
</comment>
<feature type="transmembrane region" description="Helical" evidence="1">
    <location>
        <begin position="76"/>
        <end position="97"/>
    </location>
</feature>